<feature type="signal peptide" evidence="1">
    <location>
        <begin position="1"/>
        <end position="21"/>
    </location>
</feature>
<keyword evidence="1" id="KW-0732">Signal</keyword>
<accession>A0A1Q5ZSB3</accession>
<evidence type="ECO:0000313" key="3">
    <source>
        <dbReference type="Proteomes" id="UP000186720"/>
    </source>
</evidence>
<evidence type="ECO:0000256" key="1">
    <source>
        <dbReference type="SAM" id="SignalP"/>
    </source>
</evidence>
<evidence type="ECO:0000313" key="2">
    <source>
        <dbReference type="EMBL" id="OKS84659.1"/>
    </source>
</evidence>
<gene>
    <name evidence="2" type="ORF">RG47T_0091</name>
</gene>
<comment type="caution">
    <text evidence="2">The sequence shown here is derived from an EMBL/GenBank/DDBJ whole genome shotgun (WGS) entry which is preliminary data.</text>
</comment>
<organism evidence="2 3">
    <name type="scientific">Mucilaginibacter polytrichastri</name>
    <dbReference type="NCBI Taxonomy" id="1302689"/>
    <lineage>
        <taxon>Bacteria</taxon>
        <taxon>Pseudomonadati</taxon>
        <taxon>Bacteroidota</taxon>
        <taxon>Sphingobacteriia</taxon>
        <taxon>Sphingobacteriales</taxon>
        <taxon>Sphingobacteriaceae</taxon>
        <taxon>Mucilaginibacter</taxon>
    </lineage>
</organism>
<dbReference type="EMBL" id="MPPL01000001">
    <property type="protein sequence ID" value="OKS84659.1"/>
    <property type="molecule type" value="Genomic_DNA"/>
</dbReference>
<sequence>MNKFKILFATIFIMSALTTSAQDNKNLTISGYAEVYYSYSFNNPPDHNMPPFVYAYNRHNEVNLNLGFIKANYNNDNVRANLALMAGTYTNTNLAAEPGVLKNIFEANAGIRLSKKADLWLDAGVFASHIGFESAVGKDCWVLTRGILSDNTPYFETGAKVSYTTDNGKFIASALYLNGWQRIQRQDGNNKPAGGLQLTWKPSEDVTFNYSNYLGTEGADSVGVRRFYNNFYTVLQLAPKFGITAGIDYGTQQKSKTDKRTNHIISPVFIARYMLATQWAIAGRIEYYRDPNGMIISTGTPNGFKTTGYSVNLDYIPFPNAVIRLEGKVLNSKDPIFIKDNEAVAANKVITTSIAVSF</sequence>
<feature type="chain" id="PRO_5010344888" description="Porin" evidence="1">
    <location>
        <begin position="22"/>
        <end position="358"/>
    </location>
</feature>
<protein>
    <recommendedName>
        <fullName evidence="4">Porin</fullName>
    </recommendedName>
</protein>
<reference evidence="2 3" key="1">
    <citation type="submission" date="2016-11" db="EMBL/GenBank/DDBJ databases">
        <title>Whole Genome Sequencing of Mucilaginibacter polytrichastri RG4-7(T) isolated from the moss sample.</title>
        <authorList>
            <person name="Li Y."/>
        </authorList>
    </citation>
    <scope>NUCLEOTIDE SEQUENCE [LARGE SCALE GENOMIC DNA]</scope>
    <source>
        <strain evidence="2 3">RG4-7</strain>
    </source>
</reference>
<dbReference type="OrthoDB" id="103154at2"/>
<keyword evidence="3" id="KW-1185">Reference proteome</keyword>
<evidence type="ECO:0008006" key="4">
    <source>
        <dbReference type="Google" id="ProtNLM"/>
    </source>
</evidence>
<dbReference type="Proteomes" id="UP000186720">
    <property type="component" value="Unassembled WGS sequence"/>
</dbReference>
<dbReference type="STRING" id="1302689.RG47T_0091"/>
<name>A0A1Q5ZSB3_9SPHI</name>
<proteinExistence type="predicted"/>
<dbReference type="InterPro" id="IPR011486">
    <property type="entry name" value="BBP2"/>
</dbReference>
<dbReference type="AlphaFoldDB" id="A0A1Q5ZSB3"/>
<dbReference type="SUPFAM" id="SSF56935">
    <property type="entry name" value="Porins"/>
    <property type="match status" value="1"/>
</dbReference>
<dbReference type="Pfam" id="PF07642">
    <property type="entry name" value="BBP2"/>
    <property type="match status" value="1"/>
</dbReference>